<sequence length="218" mass="25451">MVFLENKINIHLTILLYAVLLLISSCAYQEKSFEESDNDEKLRKASIIAQKIVEEQIGTCDFDGFDYVGEETMVKNRFKVIQKFESYGLEYAYRIYIQYKGGDWEDINNWSYGQLTIEDVLTGEQQFFHGTMKKEELQTFTRKISGIDCKLETKGTGAVRVYTESKLSEEQIKSVISNICKEYDTMYFATNSNDVEYCSWFNNKIYDHDANQIKTYTP</sequence>
<name>A0A5P8E590_9BACT</name>
<proteinExistence type="predicted"/>
<evidence type="ECO:0000313" key="1">
    <source>
        <dbReference type="EMBL" id="QFQ12098.1"/>
    </source>
</evidence>
<reference evidence="1 2" key="1">
    <citation type="submission" date="2018-11" db="EMBL/GenBank/DDBJ databases">
        <authorList>
            <person name="Na S.W."/>
            <person name="Baik M."/>
        </authorList>
    </citation>
    <scope>NUCLEOTIDE SEQUENCE [LARGE SCALE GENOMIC DNA]</scope>
    <source>
        <strain evidence="1 2">E39</strain>
    </source>
</reference>
<dbReference type="AlphaFoldDB" id="A0A5P8E590"/>
<dbReference type="EMBL" id="CP033459">
    <property type="protein sequence ID" value="QFQ12098.1"/>
    <property type="molecule type" value="Genomic_DNA"/>
</dbReference>
<evidence type="ECO:0008006" key="3">
    <source>
        <dbReference type="Google" id="ProtNLM"/>
    </source>
</evidence>
<dbReference type="Proteomes" id="UP000249375">
    <property type="component" value="Chromosome"/>
</dbReference>
<organism evidence="1 2">
    <name type="scientific">Pseudoprevotella muciniphila</name>
    <dbReference type="NCBI Taxonomy" id="2133944"/>
    <lineage>
        <taxon>Bacteria</taxon>
        <taxon>Pseudomonadati</taxon>
        <taxon>Bacteroidota</taxon>
        <taxon>Bacteroidia</taxon>
        <taxon>Bacteroidales</taxon>
        <taxon>Prevotellaceae</taxon>
        <taxon>Pseudoprevotella</taxon>
    </lineage>
</organism>
<protein>
    <recommendedName>
        <fullName evidence="3">Lipoprotein</fullName>
    </recommendedName>
</protein>
<gene>
    <name evidence="1" type="ORF">C7Y71_003160</name>
</gene>
<accession>A0A5P8E590</accession>
<keyword evidence="2" id="KW-1185">Reference proteome</keyword>
<dbReference type="RefSeq" id="WP_111898607.1">
    <property type="nucleotide sequence ID" value="NZ_CP033459.1"/>
</dbReference>
<dbReference type="KEGG" id="alq:C7Y71_003160"/>
<dbReference type="PROSITE" id="PS51257">
    <property type="entry name" value="PROKAR_LIPOPROTEIN"/>
    <property type="match status" value="1"/>
</dbReference>
<evidence type="ECO:0000313" key="2">
    <source>
        <dbReference type="Proteomes" id="UP000249375"/>
    </source>
</evidence>